<gene>
    <name evidence="2" type="ORF">ACFQ11_05370</name>
</gene>
<keyword evidence="1" id="KW-0732">Signal</keyword>
<dbReference type="EMBL" id="JBHTJA010000006">
    <property type="protein sequence ID" value="MFD0899811.1"/>
    <property type="molecule type" value="Genomic_DNA"/>
</dbReference>
<feature type="signal peptide" evidence="1">
    <location>
        <begin position="1"/>
        <end position="27"/>
    </location>
</feature>
<name>A0ABW3EJ72_9ACTN</name>
<evidence type="ECO:0000256" key="1">
    <source>
        <dbReference type="SAM" id="SignalP"/>
    </source>
</evidence>
<accession>A0ABW3EJ72</accession>
<keyword evidence="3" id="KW-1185">Reference proteome</keyword>
<reference evidence="3" key="1">
    <citation type="journal article" date="2019" name="Int. J. Syst. Evol. Microbiol.">
        <title>The Global Catalogue of Microorganisms (GCM) 10K type strain sequencing project: providing services to taxonomists for standard genome sequencing and annotation.</title>
        <authorList>
            <consortium name="The Broad Institute Genomics Platform"/>
            <consortium name="The Broad Institute Genome Sequencing Center for Infectious Disease"/>
            <person name="Wu L."/>
            <person name="Ma J."/>
        </authorList>
    </citation>
    <scope>NUCLEOTIDE SEQUENCE [LARGE SCALE GENOMIC DNA]</scope>
    <source>
        <strain evidence="3">JCM 31202</strain>
    </source>
</reference>
<protein>
    <recommendedName>
        <fullName evidence="4">Secreted protein</fullName>
    </recommendedName>
</protein>
<dbReference type="Proteomes" id="UP001596972">
    <property type="component" value="Unassembled WGS sequence"/>
</dbReference>
<evidence type="ECO:0008006" key="4">
    <source>
        <dbReference type="Google" id="ProtNLM"/>
    </source>
</evidence>
<proteinExistence type="predicted"/>
<comment type="caution">
    <text evidence="2">The sequence shown here is derived from an EMBL/GenBank/DDBJ whole genome shotgun (WGS) entry which is preliminary data.</text>
</comment>
<organism evidence="2 3">
    <name type="scientific">Actinomadura sediminis</name>
    <dbReference type="NCBI Taxonomy" id="1038904"/>
    <lineage>
        <taxon>Bacteria</taxon>
        <taxon>Bacillati</taxon>
        <taxon>Actinomycetota</taxon>
        <taxon>Actinomycetes</taxon>
        <taxon>Streptosporangiales</taxon>
        <taxon>Thermomonosporaceae</taxon>
        <taxon>Actinomadura</taxon>
    </lineage>
</organism>
<sequence length="224" mass="21802">MARIRQAAIIGTAAVAVLAAGVSPASAATTTIRAGSATAAPYAGNVQASLLGVATVSTSIGSGSCEESTMTGSVNSDGTGLAIDAASFSGANGGPCSGSTSSTITAQNLPWTGGAVAHDPNGTRGRDASVTIANFRVQAVVDLFGGITCVFGGTLTADGFNGDNPNRPDTSNGQAQVGVNGATVSKQGGSWLCPSTATVTATYELQGESTPGSGTYDQALYVTG</sequence>
<dbReference type="RefSeq" id="WP_378296710.1">
    <property type="nucleotide sequence ID" value="NZ_JBHTJA010000006.1"/>
</dbReference>
<feature type="chain" id="PRO_5046164994" description="Secreted protein" evidence="1">
    <location>
        <begin position="28"/>
        <end position="224"/>
    </location>
</feature>
<evidence type="ECO:0000313" key="3">
    <source>
        <dbReference type="Proteomes" id="UP001596972"/>
    </source>
</evidence>
<evidence type="ECO:0000313" key="2">
    <source>
        <dbReference type="EMBL" id="MFD0899811.1"/>
    </source>
</evidence>